<dbReference type="InterPro" id="IPR002305">
    <property type="entry name" value="aa-tRNA-synth_Ic"/>
</dbReference>
<evidence type="ECO:0000256" key="7">
    <source>
        <dbReference type="ARBA" id="ARBA00022917"/>
    </source>
</evidence>
<dbReference type="Gene3D" id="1.10.240.10">
    <property type="entry name" value="Tyrosyl-Transfer RNA Synthetase"/>
    <property type="match status" value="1"/>
</dbReference>
<evidence type="ECO:0000256" key="10">
    <source>
        <dbReference type="ARBA" id="ARBA00060965"/>
    </source>
</evidence>
<evidence type="ECO:0000259" key="13">
    <source>
        <dbReference type="Pfam" id="PF22421"/>
    </source>
</evidence>
<keyword evidence="6 12" id="KW-0694">RNA-binding</keyword>
<evidence type="ECO:0000256" key="2">
    <source>
        <dbReference type="ARBA" id="ARBA00022490"/>
    </source>
</evidence>
<dbReference type="GO" id="GO:0004831">
    <property type="term" value="F:tyrosine-tRNA ligase activity"/>
    <property type="evidence" value="ECO:0007669"/>
    <property type="project" value="UniProtKB-UniRule"/>
</dbReference>
<dbReference type="Gene3D" id="3.40.50.620">
    <property type="entry name" value="HUPs"/>
    <property type="match status" value="1"/>
</dbReference>
<gene>
    <name evidence="11" type="primary">tyrS</name>
    <name evidence="14" type="ordered locus">Rpdx1_3052</name>
</gene>
<feature type="binding site" evidence="11">
    <location>
        <position position="180"/>
    </location>
    <ligand>
        <name>L-tyrosine</name>
        <dbReference type="ChEBI" id="CHEBI:58315"/>
    </ligand>
</feature>
<accession>E6VM13</accession>
<dbReference type="CDD" id="cd00165">
    <property type="entry name" value="S4"/>
    <property type="match status" value="1"/>
</dbReference>
<evidence type="ECO:0000256" key="3">
    <source>
        <dbReference type="ARBA" id="ARBA00022598"/>
    </source>
</evidence>
<dbReference type="GO" id="GO:0005524">
    <property type="term" value="F:ATP binding"/>
    <property type="evidence" value="ECO:0007669"/>
    <property type="project" value="UniProtKB-UniRule"/>
</dbReference>
<feature type="short sequence motif" description="'HIGH' region" evidence="11">
    <location>
        <begin position="44"/>
        <end position="53"/>
    </location>
</feature>
<dbReference type="HOGENOM" id="CLU_024003_0_3_5"/>
<dbReference type="GO" id="GO:0005829">
    <property type="term" value="C:cytosol"/>
    <property type="evidence" value="ECO:0007669"/>
    <property type="project" value="TreeGrafter"/>
</dbReference>
<dbReference type="STRING" id="652103.Rpdx1_3052"/>
<dbReference type="InterPro" id="IPR002307">
    <property type="entry name" value="Tyr-tRNA-ligase"/>
</dbReference>
<dbReference type="BioCyc" id="RPAL652103:RPDX1_RS15045-MONOMER"/>
<feature type="short sequence motif" description="'KMSKS' region" evidence="11">
    <location>
        <begin position="236"/>
        <end position="240"/>
    </location>
</feature>
<organism evidence="14 15">
    <name type="scientific">Rhodopseudomonas palustris (strain DX-1)</name>
    <dbReference type="NCBI Taxonomy" id="652103"/>
    <lineage>
        <taxon>Bacteria</taxon>
        <taxon>Pseudomonadati</taxon>
        <taxon>Pseudomonadota</taxon>
        <taxon>Alphaproteobacteria</taxon>
        <taxon>Hyphomicrobiales</taxon>
        <taxon>Nitrobacteraceae</taxon>
        <taxon>Rhodopseudomonas</taxon>
    </lineage>
</organism>
<dbReference type="AlphaFoldDB" id="E6VM13"/>
<keyword evidence="7 11" id="KW-0648">Protein biosynthesis</keyword>
<dbReference type="NCBIfam" id="TIGR00234">
    <property type="entry name" value="tyrS"/>
    <property type="match status" value="1"/>
</dbReference>
<feature type="binding site" evidence="11">
    <location>
        <position position="239"/>
    </location>
    <ligand>
        <name>ATP</name>
        <dbReference type="ChEBI" id="CHEBI:30616"/>
    </ligand>
</feature>
<dbReference type="InterPro" id="IPR014729">
    <property type="entry name" value="Rossmann-like_a/b/a_fold"/>
</dbReference>
<evidence type="ECO:0000256" key="1">
    <source>
        <dbReference type="ARBA" id="ARBA00004496"/>
    </source>
</evidence>
<proteinExistence type="inferred from homology"/>
<comment type="catalytic activity">
    <reaction evidence="9 11">
        <text>tRNA(Tyr) + L-tyrosine + ATP = L-tyrosyl-tRNA(Tyr) + AMP + diphosphate + H(+)</text>
        <dbReference type="Rhea" id="RHEA:10220"/>
        <dbReference type="Rhea" id="RHEA-COMP:9706"/>
        <dbReference type="Rhea" id="RHEA-COMP:9707"/>
        <dbReference type="ChEBI" id="CHEBI:15378"/>
        <dbReference type="ChEBI" id="CHEBI:30616"/>
        <dbReference type="ChEBI" id="CHEBI:33019"/>
        <dbReference type="ChEBI" id="CHEBI:58315"/>
        <dbReference type="ChEBI" id="CHEBI:78442"/>
        <dbReference type="ChEBI" id="CHEBI:78536"/>
        <dbReference type="ChEBI" id="CHEBI:456215"/>
        <dbReference type="EC" id="6.1.1.1"/>
    </reaction>
</comment>
<feature type="domain" description="Tyrosine--tRNA ligase SYY-like C-terminal" evidence="13">
    <location>
        <begin position="333"/>
        <end position="415"/>
    </location>
</feature>
<dbReference type="SUPFAM" id="SSF55174">
    <property type="entry name" value="Alpha-L RNA-binding motif"/>
    <property type="match status" value="1"/>
</dbReference>
<dbReference type="HAMAP" id="MF_02006">
    <property type="entry name" value="Tyr_tRNA_synth_type1"/>
    <property type="match status" value="1"/>
</dbReference>
<dbReference type="KEGG" id="rpx:Rpdx1_3052"/>
<evidence type="ECO:0000256" key="4">
    <source>
        <dbReference type="ARBA" id="ARBA00022741"/>
    </source>
</evidence>
<evidence type="ECO:0000313" key="14">
    <source>
        <dbReference type="EMBL" id="ADU44633.1"/>
    </source>
</evidence>
<dbReference type="EMBL" id="CP002418">
    <property type="protein sequence ID" value="ADU44633.1"/>
    <property type="molecule type" value="Genomic_DNA"/>
</dbReference>
<dbReference type="Pfam" id="PF22421">
    <property type="entry name" value="SYY_C-terminal"/>
    <property type="match status" value="1"/>
</dbReference>
<dbReference type="SUPFAM" id="SSF52374">
    <property type="entry name" value="Nucleotidylyl transferase"/>
    <property type="match status" value="1"/>
</dbReference>
<dbReference type="FunFam" id="1.10.240.10:FF:000001">
    <property type="entry name" value="Tyrosine--tRNA ligase"/>
    <property type="match status" value="1"/>
</dbReference>
<dbReference type="Pfam" id="PF00579">
    <property type="entry name" value="tRNA-synt_1b"/>
    <property type="match status" value="1"/>
</dbReference>
<dbReference type="OrthoDB" id="9804243at2"/>
<sequence>MTAFKSDFMNVLQSRGFIHQISDPDSLDALAAKGEVVAYVGYDCTAASLHVGHLLSIMMLHWLQATGNKPIALMGGGTTRVGDPSGRDETRKILTYEQIDANKESIKGTFSKFIKFGDGHSDAVMADNAEWLTKLNYIEMLRDVGRHFSINRMLTMDSVKLRLDREQELSFIEFNYMILQSYDFVELARRYKCNLQMGGSDQWGNIVNGVDLGRRMGTHQLHALTCPLLTTASGAKMGKTAAGAVWLNGDMLAPYDYWQYWRNTEDADVGRFLKLFTLLPMDEIERLSKLQGAEINDAKKILATEATALMHGREAAEKAEATARTTFEQGGTAQDLPSVEIARAELDAGIGVLAAFAEKTGLVASNGEARRQIKAGGLKVNDAPVTDEKMTLTATDLSADGVIKLSMGKKKHVLLRLA</sequence>
<evidence type="ECO:0000313" key="15">
    <source>
        <dbReference type="Proteomes" id="UP000001402"/>
    </source>
</evidence>
<comment type="subunit">
    <text evidence="11">Homodimer.</text>
</comment>
<keyword evidence="5 11" id="KW-0067">ATP-binding</keyword>
<evidence type="ECO:0000256" key="5">
    <source>
        <dbReference type="ARBA" id="ARBA00022840"/>
    </source>
</evidence>
<dbReference type="Proteomes" id="UP000001402">
    <property type="component" value="Chromosome"/>
</dbReference>
<dbReference type="EC" id="6.1.1.1" evidence="11"/>
<evidence type="ECO:0000256" key="6">
    <source>
        <dbReference type="ARBA" id="ARBA00022884"/>
    </source>
</evidence>
<reference evidence="14" key="1">
    <citation type="submission" date="2010-12" db="EMBL/GenBank/DDBJ databases">
        <title>Complete sequence of Rhodopseudomonas palustris DX-1.</title>
        <authorList>
            <consortium name="US DOE Joint Genome Institute"/>
            <person name="Lucas S."/>
            <person name="Copeland A."/>
            <person name="Lapidus A."/>
            <person name="Cheng J.-F."/>
            <person name="Goodwin L."/>
            <person name="Pitluck S."/>
            <person name="Misra M."/>
            <person name="Chertkov O."/>
            <person name="Detter J.C."/>
            <person name="Han C."/>
            <person name="Tapia R."/>
            <person name="Land M."/>
            <person name="Hauser L."/>
            <person name="Kyrpides N."/>
            <person name="Ivanova N."/>
            <person name="Ovchinnikova G."/>
            <person name="Logan B."/>
            <person name="Oda Y."/>
            <person name="Harwood C."/>
            <person name="Woyke T."/>
        </authorList>
    </citation>
    <scope>NUCLEOTIDE SEQUENCE [LARGE SCALE GENOMIC DNA]</scope>
    <source>
        <strain evidence="14">DX-1</strain>
    </source>
</reference>
<dbReference type="eggNOG" id="COG0162">
    <property type="taxonomic scope" value="Bacteria"/>
</dbReference>
<dbReference type="InterPro" id="IPR054608">
    <property type="entry name" value="SYY-like_C"/>
</dbReference>
<dbReference type="Gene3D" id="3.10.290.10">
    <property type="entry name" value="RNA-binding S4 domain"/>
    <property type="match status" value="1"/>
</dbReference>
<dbReference type="GO" id="GO:0042803">
    <property type="term" value="F:protein homodimerization activity"/>
    <property type="evidence" value="ECO:0007669"/>
    <property type="project" value="UniProtKB-ARBA"/>
</dbReference>
<dbReference type="CDD" id="cd00805">
    <property type="entry name" value="TyrRS_core"/>
    <property type="match status" value="1"/>
</dbReference>
<dbReference type="FunFam" id="3.40.50.620:FF:000008">
    <property type="entry name" value="Tyrosine--tRNA ligase"/>
    <property type="match status" value="1"/>
</dbReference>
<evidence type="ECO:0000256" key="11">
    <source>
        <dbReference type="HAMAP-Rule" id="MF_02006"/>
    </source>
</evidence>
<feature type="binding site" evidence="11">
    <location>
        <position position="176"/>
    </location>
    <ligand>
        <name>L-tyrosine</name>
        <dbReference type="ChEBI" id="CHEBI:58315"/>
    </ligand>
</feature>
<keyword evidence="2 11" id="KW-0963">Cytoplasm</keyword>
<comment type="similarity">
    <text evidence="10 11">Belongs to the class-I aminoacyl-tRNA synthetase family. TyrS type 1 subfamily.</text>
</comment>
<dbReference type="InterPro" id="IPR024107">
    <property type="entry name" value="Tyr-tRNA-ligase_bac_1"/>
</dbReference>
<feature type="binding site" evidence="11">
    <location>
        <position position="39"/>
    </location>
    <ligand>
        <name>L-tyrosine</name>
        <dbReference type="ChEBI" id="CHEBI:58315"/>
    </ligand>
</feature>
<dbReference type="GO" id="GO:0003723">
    <property type="term" value="F:RNA binding"/>
    <property type="evidence" value="ECO:0007669"/>
    <property type="project" value="UniProtKB-KW"/>
</dbReference>
<keyword evidence="4 11" id="KW-0547">Nucleotide-binding</keyword>
<dbReference type="PANTHER" id="PTHR11766:SF0">
    <property type="entry name" value="TYROSINE--TRNA LIGASE, MITOCHONDRIAL"/>
    <property type="match status" value="1"/>
</dbReference>
<dbReference type="PROSITE" id="PS50889">
    <property type="entry name" value="S4"/>
    <property type="match status" value="1"/>
</dbReference>
<evidence type="ECO:0000256" key="9">
    <source>
        <dbReference type="ARBA" id="ARBA00048248"/>
    </source>
</evidence>
<dbReference type="InterPro" id="IPR024088">
    <property type="entry name" value="Tyr-tRNA-ligase_bac-type"/>
</dbReference>
<dbReference type="GO" id="GO:0006437">
    <property type="term" value="P:tyrosyl-tRNA aminoacylation"/>
    <property type="evidence" value="ECO:0007669"/>
    <property type="project" value="UniProtKB-UniRule"/>
</dbReference>
<dbReference type="PRINTS" id="PR01040">
    <property type="entry name" value="TRNASYNTHTYR"/>
</dbReference>
<comment type="subcellular location">
    <subcellularLocation>
        <location evidence="1 11">Cytoplasm</location>
    </subcellularLocation>
</comment>
<dbReference type="PANTHER" id="PTHR11766">
    <property type="entry name" value="TYROSYL-TRNA SYNTHETASE"/>
    <property type="match status" value="1"/>
</dbReference>
<evidence type="ECO:0000256" key="12">
    <source>
        <dbReference type="PROSITE-ProRule" id="PRU00182"/>
    </source>
</evidence>
<name>E6VM13_RHOPX</name>
<dbReference type="InterPro" id="IPR036986">
    <property type="entry name" value="S4_RNA-bd_sf"/>
</dbReference>
<evidence type="ECO:0000256" key="8">
    <source>
        <dbReference type="ARBA" id="ARBA00023146"/>
    </source>
</evidence>
<protein>
    <recommendedName>
        <fullName evidence="11">Tyrosine--tRNA ligase</fullName>
        <ecNumber evidence="11">6.1.1.1</ecNumber>
    </recommendedName>
    <alternativeName>
        <fullName evidence="11">Tyrosyl-tRNA synthetase</fullName>
        <shortName evidence="11">TyrRS</shortName>
    </alternativeName>
</protein>
<comment type="function">
    <text evidence="11">Catalyzes the attachment of tyrosine to tRNA(Tyr) in a two-step reaction: tyrosine is first activated by ATP to form Tyr-AMP and then transferred to the acceptor end of tRNA(Tyr).</text>
</comment>
<keyword evidence="3 11" id="KW-0436">Ligase</keyword>
<keyword evidence="8 11" id="KW-0030">Aminoacyl-tRNA synthetase</keyword>